<dbReference type="SUPFAM" id="SSF48452">
    <property type="entry name" value="TPR-like"/>
    <property type="match status" value="1"/>
</dbReference>
<evidence type="ECO:0000313" key="2">
    <source>
        <dbReference type="Proteomes" id="UP000192582"/>
    </source>
</evidence>
<dbReference type="OrthoDB" id="61783at2"/>
<evidence type="ECO:0000313" key="1">
    <source>
        <dbReference type="EMBL" id="SMB77748.1"/>
    </source>
</evidence>
<dbReference type="RefSeq" id="WP_139806302.1">
    <property type="nucleotide sequence ID" value="NZ_FWWU01000001.1"/>
</dbReference>
<keyword evidence="2" id="KW-1185">Reference proteome</keyword>
<proteinExistence type="predicted"/>
<gene>
    <name evidence="1" type="ORF">SAMN00790413_03897</name>
</gene>
<dbReference type="Proteomes" id="UP000192582">
    <property type="component" value="Unassembled WGS sequence"/>
</dbReference>
<dbReference type="STRING" id="695939.SAMN00790413_03897"/>
<sequence length="564" mass="62351">MVKLGSERSEEATGDPSGMVLRLLGRPRLQLGESKIALGGGALRVLAVLALDGPQSRAQLADTLWEGTTTQVLQNLRVALTDLRRCLTVQPNLVQEVDASLTLDLSQIHVDVLCPPRDLDALLPFWAEFMVGFRHKGCEAWLEWAEQTEMRLLEAHVQDLLRSAAEHPSKAHTLLERALQLAPDHPEVQSRWAEHVRAPAAPSEEELLRTLEQVTLRLWVTAQAAEVSPDPDARHHRQVLLDGVSARIDTAFIPRLSRELAGAEEALSTYRLRDQVGAEWAARQVLDRQTKGTAAALALDVLANLAMDQGQYQRGRKYAEQALTLVTEPSSEIAFTAASSNVILGHQERAAEIALGALKTLDARDSPAMLYGILARSYDARQRYREARYWHDLALQSAYDQGDPLVLPQVISFMLWHLNITGDPVRSAALAREGLSHGNFSAHLINSLGFSNLIRREYGAVQEVLAPQLRVNNMAMASTAHAATAMALHQMGQSHEAEQVLREARPLLDLTENGSVRYEWAAAALVVNPGEWAEEADRLTKSAQPNDPTLPQWYARLRATKVQD</sequence>
<organism evidence="1 2">
    <name type="scientific">Deinococcus hopiensis KR-140</name>
    <dbReference type="NCBI Taxonomy" id="695939"/>
    <lineage>
        <taxon>Bacteria</taxon>
        <taxon>Thermotogati</taxon>
        <taxon>Deinococcota</taxon>
        <taxon>Deinococci</taxon>
        <taxon>Deinococcales</taxon>
        <taxon>Deinococcaceae</taxon>
        <taxon>Deinococcus</taxon>
    </lineage>
</organism>
<dbReference type="Gene3D" id="1.25.40.10">
    <property type="entry name" value="Tetratricopeptide repeat domain"/>
    <property type="match status" value="1"/>
</dbReference>
<dbReference type="AlphaFoldDB" id="A0A1W1U9I1"/>
<dbReference type="EMBL" id="FWWU01000001">
    <property type="protein sequence ID" value="SMB77748.1"/>
    <property type="molecule type" value="Genomic_DNA"/>
</dbReference>
<evidence type="ECO:0008006" key="3">
    <source>
        <dbReference type="Google" id="ProtNLM"/>
    </source>
</evidence>
<accession>A0A1W1U9I1</accession>
<dbReference type="InterPro" id="IPR011990">
    <property type="entry name" value="TPR-like_helical_dom_sf"/>
</dbReference>
<protein>
    <recommendedName>
        <fullName evidence="3">DNA-binding transcriptional activator of the SARP family</fullName>
    </recommendedName>
</protein>
<reference evidence="1 2" key="1">
    <citation type="submission" date="2017-04" db="EMBL/GenBank/DDBJ databases">
        <authorList>
            <person name="Afonso C.L."/>
            <person name="Miller P.J."/>
            <person name="Scott M.A."/>
            <person name="Spackman E."/>
            <person name="Goraichik I."/>
            <person name="Dimitrov K.M."/>
            <person name="Suarez D.L."/>
            <person name="Swayne D.E."/>
        </authorList>
    </citation>
    <scope>NUCLEOTIDE SEQUENCE [LARGE SCALE GENOMIC DNA]</scope>
    <source>
        <strain evidence="1 2">KR-140</strain>
    </source>
</reference>
<name>A0A1W1U9I1_9DEIO</name>